<comment type="catalytic activity">
    <reaction evidence="9">
        <text>N-terminal S-1,2-diacyl-sn-glyceryl-L-cysteinyl-[lipoprotein] + a glycerophospholipid = N-acyl-S-1,2-diacyl-sn-glyceryl-L-cysteinyl-[lipoprotein] + a 2-acyl-sn-glycero-3-phospholipid + H(+)</text>
        <dbReference type="Rhea" id="RHEA:48228"/>
        <dbReference type="Rhea" id="RHEA-COMP:14681"/>
        <dbReference type="Rhea" id="RHEA-COMP:14684"/>
        <dbReference type="ChEBI" id="CHEBI:15378"/>
        <dbReference type="ChEBI" id="CHEBI:136912"/>
        <dbReference type="ChEBI" id="CHEBI:140656"/>
        <dbReference type="ChEBI" id="CHEBI:140657"/>
        <dbReference type="ChEBI" id="CHEBI:140660"/>
        <dbReference type="EC" id="2.3.1.269"/>
    </reaction>
</comment>
<dbReference type="PANTHER" id="PTHR38686:SF1">
    <property type="entry name" value="APOLIPOPROTEIN N-ACYLTRANSFERASE"/>
    <property type="match status" value="1"/>
</dbReference>
<name>A0A6N7EXL1_9GAMM</name>
<keyword evidence="6 9" id="KW-1133">Transmembrane helix</keyword>
<keyword evidence="11" id="KW-0449">Lipoprotein</keyword>
<evidence type="ECO:0000256" key="2">
    <source>
        <dbReference type="ARBA" id="ARBA00010065"/>
    </source>
</evidence>
<keyword evidence="7 9" id="KW-0472">Membrane</keyword>
<evidence type="ECO:0000256" key="8">
    <source>
        <dbReference type="ARBA" id="ARBA00023315"/>
    </source>
</evidence>
<dbReference type="InterPro" id="IPR003010">
    <property type="entry name" value="C-N_Hydrolase"/>
</dbReference>
<evidence type="ECO:0000256" key="1">
    <source>
        <dbReference type="ARBA" id="ARBA00004651"/>
    </source>
</evidence>
<feature type="transmembrane region" description="Helical" evidence="9">
    <location>
        <begin position="63"/>
        <end position="84"/>
    </location>
</feature>
<evidence type="ECO:0000313" key="11">
    <source>
        <dbReference type="EMBL" id="MPV85208.1"/>
    </source>
</evidence>
<dbReference type="InterPro" id="IPR036526">
    <property type="entry name" value="C-N_Hydrolase_sf"/>
</dbReference>
<comment type="similarity">
    <text evidence="2 9">Belongs to the CN hydrolase family. Apolipoprotein N-acyltransferase subfamily.</text>
</comment>
<organism evidence="11 12">
    <name type="scientific">Ostreibacterium oceani</name>
    <dbReference type="NCBI Taxonomy" id="2654998"/>
    <lineage>
        <taxon>Bacteria</taxon>
        <taxon>Pseudomonadati</taxon>
        <taxon>Pseudomonadota</taxon>
        <taxon>Gammaproteobacteria</taxon>
        <taxon>Cardiobacteriales</taxon>
        <taxon>Ostreibacteriaceae</taxon>
        <taxon>Ostreibacterium</taxon>
    </lineage>
</organism>
<dbReference type="NCBIfam" id="TIGR00546">
    <property type="entry name" value="lnt"/>
    <property type="match status" value="1"/>
</dbReference>
<feature type="transmembrane region" description="Helical" evidence="9">
    <location>
        <begin position="96"/>
        <end position="120"/>
    </location>
</feature>
<evidence type="ECO:0000313" key="12">
    <source>
        <dbReference type="Proteomes" id="UP000471298"/>
    </source>
</evidence>
<dbReference type="SUPFAM" id="SSF56317">
    <property type="entry name" value="Carbon-nitrogen hydrolase"/>
    <property type="match status" value="1"/>
</dbReference>
<dbReference type="PANTHER" id="PTHR38686">
    <property type="entry name" value="APOLIPOPROTEIN N-ACYLTRANSFERASE"/>
    <property type="match status" value="1"/>
</dbReference>
<feature type="transmembrane region" description="Helical" evidence="9">
    <location>
        <begin position="12"/>
        <end position="28"/>
    </location>
</feature>
<dbReference type="InterPro" id="IPR004563">
    <property type="entry name" value="Apolipo_AcylTrfase"/>
</dbReference>
<keyword evidence="8 9" id="KW-0012">Acyltransferase</keyword>
<keyword evidence="4 9" id="KW-0808">Transferase</keyword>
<evidence type="ECO:0000259" key="10">
    <source>
        <dbReference type="PROSITE" id="PS50263"/>
    </source>
</evidence>
<dbReference type="EC" id="2.3.1.269" evidence="9"/>
<dbReference type="InParanoid" id="A0A6N7EXL1"/>
<keyword evidence="12" id="KW-1185">Reference proteome</keyword>
<reference evidence="11 12" key="1">
    <citation type="submission" date="2019-10" db="EMBL/GenBank/DDBJ databases">
        <title>Cardiobacteriales fam. a chemoheterotrophic member of the order Cardiobacteriales, and proposal of Cardiobacteriales fam. nov.</title>
        <authorList>
            <person name="Wang C."/>
        </authorList>
    </citation>
    <scope>NUCLEOTIDE SEQUENCE [LARGE SCALE GENOMIC DNA]</scope>
    <source>
        <strain evidence="11 12">ML27</strain>
    </source>
</reference>
<evidence type="ECO:0000256" key="4">
    <source>
        <dbReference type="ARBA" id="ARBA00022679"/>
    </source>
</evidence>
<evidence type="ECO:0000256" key="3">
    <source>
        <dbReference type="ARBA" id="ARBA00022475"/>
    </source>
</evidence>
<dbReference type="RefSeq" id="WP_152808234.1">
    <property type="nucleotide sequence ID" value="NZ_WHNW01000001.1"/>
</dbReference>
<feature type="transmembrane region" description="Helical" evidence="9">
    <location>
        <begin position="34"/>
        <end position="56"/>
    </location>
</feature>
<sequence length="537" mass="59682">MQGITRLTHSKWRYVIAVLLGFILALTFDARHDIALTWLPTITALSVLAIFSGLLVRLSPKSALVFGYCFGLGLFGYGLNWIYISMDAFGGAPLYFAVFANACVILYLSLYYALGSFLVVKLAKSINHRLCLIAPVFAGLEWVRSVFFIGFPWLSLGYTTIETPLAYLSRVGGVFFVSFLLLMTVTLCQLQIRNNLKTIAIGIYLMTVLVAIALVSRPPASSVIGQPAPTPITAALIQGNMDVITKFDPETMDQSLIQYDRLTQAALEKHADAIDLVVWPETAIPYFYEQVPYVRERIQLMQTDYQFDFISGVPHTTDEFITIYNAIFAQTAKQIPAPTQTLAPTQAPAQSIADTNQFYYKSHLLAFGEYLPMRGFFDFFRDYVTIPMSDFSRGETVQPAFTVAGIELAPSICFEAVFGDKIRQNARQAQALVNLSNDGWFGRSKAQPQHLNIARMRAIENQKPMLRATNNGISAIIDADGQITQTTPAFDSGMVVGEFTPSHAVTPYSRFGDRLGLVLYSLMIIGIMHCVTRAMRN</sequence>
<dbReference type="Pfam" id="PF00795">
    <property type="entry name" value="CN_hydrolase"/>
    <property type="match status" value="1"/>
</dbReference>
<protein>
    <recommendedName>
        <fullName evidence="9">Apolipoprotein N-acyltransferase</fullName>
        <shortName evidence="9">ALP N-acyltransferase</shortName>
        <ecNumber evidence="9">2.3.1.269</ecNumber>
    </recommendedName>
</protein>
<dbReference type="GO" id="GO:0042158">
    <property type="term" value="P:lipoprotein biosynthetic process"/>
    <property type="evidence" value="ECO:0007669"/>
    <property type="project" value="UniProtKB-UniRule"/>
</dbReference>
<evidence type="ECO:0000256" key="9">
    <source>
        <dbReference type="HAMAP-Rule" id="MF_01148"/>
    </source>
</evidence>
<proteinExistence type="inferred from homology"/>
<keyword evidence="5 9" id="KW-0812">Transmembrane</keyword>
<dbReference type="CDD" id="cd07571">
    <property type="entry name" value="ALP_N-acyl_transferase"/>
    <property type="match status" value="1"/>
</dbReference>
<evidence type="ECO:0000256" key="5">
    <source>
        <dbReference type="ARBA" id="ARBA00022692"/>
    </source>
</evidence>
<dbReference type="EMBL" id="WHNW01000001">
    <property type="protein sequence ID" value="MPV85208.1"/>
    <property type="molecule type" value="Genomic_DNA"/>
</dbReference>
<accession>A0A6N7EXL1</accession>
<dbReference type="Pfam" id="PF20154">
    <property type="entry name" value="LNT_N"/>
    <property type="match status" value="1"/>
</dbReference>
<feature type="domain" description="CN hydrolase" evidence="10">
    <location>
        <begin position="232"/>
        <end position="501"/>
    </location>
</feature>
<dbReference type="InterPro" id="IPR045378">
    <property type="entry name" value="LNT_N"/>
</dbReference>
<feature type="transmembrane region" description="Helical" evidence="9">
    <location>
        <begin position="132"/>
        <end position="155"/>
    </location>
</feature>
<comment type="caution">
    <text evidence="11">The sequence shown here is derived from an EMBL/GenBank/DDBJ whole genome shotgun (WGS) entry which is preliminary data.</text>
</comment>
<comment type="pathway">
    <text evidence="9">Protein modification; lipoprotein biosynthesis (N-acyl transfer).</text>
</comment>
<dbReference type="PROSITE" id="PS50263">
    <property type="entry name" value="CN_HYDROLASE"/>
    <property type="match status" value="1"/>
</dbReference>
<dbReference type="AlphaFoldDB" id="A0A6N7EXL1"/>
<comment type="function">
    <text evidence="9">Catalyzes the phospholipid dependent N-acylation of the N-terminal cysteine of apolipoprotein, the last step in lipoprotein maturation.</text>
</comment>
<evidence type="ECO:0000256" key="6">
    <source>
        <dbReference type="ARBA" id="ARBA00022989"/>
    </source>
</evidence>
<feature type="transmembrane region" description="Helical" evidence="9">
    <location>
        <begin position="517"/>
        <end position="535"/>
    </location>
</feature>
<dbReference type="HAMAP" id="MF_01148">
    <property type="entry name" value="Lnt"/>
    <property type="match status" value="1"/>
</dbReference>
<comment type="subcellular location">
    <subcellularLocation>
        <location evidence="1 9">Cell membrane</location>
        <topology evidence="1 9">Multi-pass membrane protein</topology>
    </subcellularLocation>
</comment>
<gene>
    <name evidence="9 11" type="primary">lnt</name>
    <name evidence="11" type="ORF">GCU85_00480</name>
</gene>
<dbReference type="GO" id="GO:0016410">
    <property type="term" value="F:N-acyltransferase activity"/>
    <property type="evidence" value="ECO:0007669"/>
    <property type="project" value="UniProtKB-UniRule"/>
</dbReference>
<feature type="transmembrane region" description="Helical" evidence="9">
    <location>
        <begin position="199"/>
        <end position="216"/>
    </location>
</feature>
<keyword evidence="3 9" id="KW-1003">Cell membrane</keyword>
<evidence type="ECO:0000256" key="7">
    <source>
        <dbReference type="ARBA" id="ARBA00023136"/>
    </source>
</evidence>
<dbReference type="GO" id="GO:0005886">
    <property type="term" value="C:plasma membrane"/>
    <property type="evidence" value="ECO:0007669"/>
    <property type="project" value="UniProtKB-SubCell"/>
</dbReference>
<dbReference type="Gene3D" id="3.60.110.10">
    <property type="entry name" value="Carbon-nitrogen hydrolase"/>
    <property type="match status" value="1"/>
</dbReference>
<dbReference type="UniPathway" id="UPA00666"/>
<dbReference type="Proteomes" id="UP000471298">
    <property type="component" value="Unassembled WGS sequence"/>
</dbReference>
<feature type="transmembrane region" description="Helical" evidence="9">
    <location>
        <begin position="167"/>
        <end position="187"/>
    </location>
</feature>
<dbReference type="FunCoup" id="A0A6N7EXL1">
    <property type="interactions" value="267"/>
</dbReference>